<gene>
    <name evidence="2" type="ORF">GCM10023330_10090</name>
</gene>
<dbReference type="Pfam" id="PF15892">
    <property type="entry name" value="BNR_4"/>
    <property type="match status" value="1"/>
</dbReference>
<evidence type="ECO:0000313" key="2">
    <source>
        <dbReference type="EMBL" id="GAA4805572.1"/>
    </source>
</evidence>
<dbReference type="Proteomes" id="UP001501433">
    <property type="component" value="Unassembled WGS sequence"/>
</dbReference>
<evidence type="ECO:0008006" key="4">
    <source>
        <dbReference type="Google" id="ProtNLM"/>
    </source>
</evidence>
<comment type="caution">
    <text evidence="2">The sequence shown here is derived from an EMBL/GenBank/DDBJ whole genome shotgun (WGS) entry which is preliminary data.</text>
</comment>
<protein>
    <recommendedName>
        <fullName evidence="4">Glycosyl hydrolase</fullName>
    </recommendedName>
</protein>
<dbReference type="InterPro" id="IPR012341">
    <property type="entry name" value="6hp_glycosidase-like_sf"/>
</dbReference>
<dbReference type="InterPro" id="IPR036278">
    <property type="entry name" value="Sialidase_sf"/>
</dbReference>
<dbReference type="RefSeq" id="WP_345275849.1">
    <property type="nucleotide sequence ID" value="NZ_BAABJW010000001.1"/>
</dbReference>
<evidence type="ECO:0000256" key="1">
    <source>
        <dbReference type="ARBA" id="ARBA00022801"/>
    </source>
</evidence>
<keyword evidence="1" id="KW-0378">Hydrolase</keyword>
<dbReference type="SUPFAM" id="SSF50939">
    <property type="entry name" value="Sialidases"/>
    <property type="match status" value="1"/>
</dbReference>
<dbReference type="PANTHER" id="PTHR33886">
    <property type="entry name" value="UNSATURATED RHAMNOGALACTURONAN HYDROLASE (EUROFUNG)"/>
    <property type="match status" value="1"/>
</dbReference>
<organism evidence="2 3">
    <name type="scientific">Litoribaculum gwangyangense</name>
    <dbReference type="NCBI Taxonomy" id="1130722"/>
    <lineage>
        <taxon>Bacteria</taxon>
        <taxon>Pseudomonadati</taxon>
        <taxon>Bacteroidota</taxon>
        <taxon>Flavobacteriia</taxon>
        <taxon>Flavobacteriales</taxon>
        <taxon>Flavobacteriaceae</taxon>
        <taxon>Litoribaculum</taxon>
    </lineage>
</organism>
<reference evidence="3" key="1">
    <citation type="journal article" date="2019" name="Int. J. Syst. Evol. Microbiol.">
        <title>The Global Catalogue of Microorganisms (GCM) 10K type strain sequencing project: providing services to taxonomists for standard genome sequencing and annotation.</title>
        <authorList>
            <consortium name="The Broad Institute Genomics Platform"/>
            <consortium name="The Broad Institute Genome Sequencing Center for Infectious Disease"/>
            <person name="Wu L."/>
            <person name="Ma J."/>
        </authorList>
    </citation>
    <scope>NUCLEOTIDE SEQUENCE [LARGE SCALE GENOMIC DNA]</scope>
    <source>
        <strain evidence="3">JCM 18325</strain>
    </source>
</reference>
<keyword evidence="3" id="KW-1185">Reference proteome</keyword>
<dbReference type="Pfam" id="PF07470">
    <property type="entry name" value="Glyco_hydro_88"/>
    <property type="match status" value="1"/>
</dbReference>
<name>A0ABP9C769_9FLAO</name>
<proteinExistence type="predicted"/>
<dbReference type="SUPFAM" id="SSF48208">
    <property type="entry name" value="Six-hairpin glycosidases"/>
    <property type="match status" value="1"/>
</dbReference>
<accession>A0ABP9C769</accession>
<dbReference type="InterPro" id="IPR008928">
    <property type="entry name" value="6-hairpin_glycosidase_sf"/>
</dbReference>
<evidence type="ECO:0000313" key="3">
    <source>
        <dbReference type="Proteomes" id="UP001501433"/>
    </source>
</evidence>
<dbReference type="Gene3D" id="1.50.10.10">
    <property type="match status" value="1"/>
</dbReference>
<sequence length="807" mass="93123">MVLKNLSFILLNVLLFFNAEKQEAIDSLPLPSSEQVIKITEKVANWQMEHFAEMVSYRALPSKDKRKSWNNRNKYHELDWNSAALYAGMFQLSEVSHYPKYINWLLEIGDRNQWKLQKRFYNAHDHAVGQLYLSLKQNERLKDIVNLDYVKKRFDSIMNSEKADELHWNQCDALFMAPPAWARLYKVTKDSLYLQYMHKQYLKTYNTLWDDEQKLFFSEASYIDKTETNGNKLFWSRDNGWVFAGLALLIPDIPKNSEYQKFYENLFKKMAGSLKKAQRPDGSWSIGILGDIESYPNIETSSTSFFAFGIAWGINNGLLDKTIYEPILFKAWAALEVAINKDGMLGYVQGIESDPTVISKDFTELYGIGAFLAAGSEIYKYLNKFYPKDKETTYTTFMEDGGWCWYQDPRVIINNQKLIIGGLSGVSGDVRLGVYDLKNGKKDSTIVLHKNLTPDDHNAPALYKRTDGSILAIWAKHAKEKIHYYNISSNSNYLHWGDKRQFEHQYEAKMGVTYMNIYQNKNEGKLYNFFRDGLNFNPSFITSTDEGLTWGNRTHFISNDVEGFQRPYARYLQVNANTIGVSYTDAHPRRFGNNLYYFEFSNNTFFNVDGSKIKSLTDGPLKSSQAEKIFAGSNTKNKPLVNESVPSSAWTCAMAKDKNDNPYIGYTLYLNDSDHRFRIASWDGEKWIDREIAYAGKCLYKVESSYTGLMAFDPNDPTHVFISTDVNPSTGEDLKGNHEIYSAKICVNDNISSIKWKALTKNSPYRNIRPIVVANEGYKVLLWLYGPWYNYFNYDVNVIGVILETPD</sequence>
<dbReference type="EMBL" id="BAABJW010000001">
    <property type="protein sequence ID" value="GAA4805572.1"/>
    <property type="molecule type" value="Genomic_DNA"/>
</dbReference>
<dbReference type="InterPro" id="IPR052043">
    <property type="entry name" value="PolySaccharide_Degr_Enz"/>
</dbReference>
<dbReference type="InterPro" id="IPR010905">
    <property type="entry name" value="Glyco_hydro_88"/>
</dbReference>
<dbReference type="PANTHER" id="PTHR33886:SF8">
    <property type="entry name" value="UNSATURATED RHAMNOGALACTURONAN HYDROLASE (EUROFUNG)"/>
    <property type="match status" value="1"/>
</dbReference>